<dbReference type="Proteomes" id="UP001305414">
    <property type="component" value="Unassembled WGS sequence"/>
</dbReference>
<dbReference type="EMBL" id="JAWHQM010000009">
    <property type="protein sequence ID" value="KAK5628647.1"/>
    <property type="molecule type" value="Genomic_DNA"/>
</dbReference>
<organism evidence="1 2">
    <name type="scientific">Xylaria bambusicola</name>
    <dbReference type="NCBI Taxonomy" id="326684"/>
    <lineage>
        <taxon>Eukaryota</taxon>
        <taxon>Fungi</taxon>
        <taxon>Dikarya</taxon>
        <taxon>Ascomycota</taxon>
        <taxon>Pezizomycotina</taxon>
        <taxon>Sordariomycetes</taxon>
        <taxon>Xylariomycetidae</taxon>
        <taxon>Xylariales</taxon>
        <taxon>Xylariaceae</taxon>
        <taxon>Xylaria</taxon>
    </lineage>
</organism>
<evidence type="ECO:0000313" key="2">
    <source>
        <dbReference type="Proteomes" id="UP001305414"/>
    </source>
</evidence>
<evidence type="ECO:0000313" key="1">
    <source>
        <dbReference type="EMBL" id="KAK5628647.1"/>
    </source>
</evidence>
<gene>
    <name evidence="1" type="ORF">RRF57_004361</name>
</gene>
<comment type="caution">
    <text evidence="1">The sequence shown here is derived from an EMBL/GenBank/DDBJ whole genome shotgun (WGS) entry which is preliminary data.</text>
</comment>
<reference evidence="1 2" key="1">
    <citation type="submission" date="2023-10" db="EMBL/GenBank/DDBJ databases">
        <title>Draft genome sequence of Xylaria bambusicola isolate GMP-LS, the root and basal stem rot pathogen of sugarcane in Indonesia.</title>
        <authorList>
            <person name="Selvaraj P."/>
            <person name="Muralishankar V."/>
            <person name="Muruganantham S."/>
            <person name="Sp S."/>
            <person name="Haryani S."/>
            <person name="Lau K.J.X."/>
            <person name="Naqvi N.I."/>
        </authorList>
    </citation>
    <scope>NUCLEOTIDE SEQUENCE [LARGE SCALE GENOMIC DNA]</scope>
    <source>
        <strain evidence="1">GMP-LS</strain>
    </source>
</reference>
<name>A0AAN7UHP6_9PEZI</name>
<proteinExistence type="predicted"/>
<sequence>MASHLRDSFHIRLQSSRVFGDKITAGWIARTWISEKLEYTPRVEHGKQGAPFLAPAIALKIVNLLMKYCFWHEEEYADGSDPGKARLKPEYYTP</sequence>
<accession>A0AAN7UHP6</accession>
<protein>
    <submittedName>
        <fullName evidence="1">Uncharacterized protein</fullName>
    </submittedName>
</protein>
<dbReference type="AlphaFoldDB" id="A0AAN7UHP6"/>
<keyword evidence="2" id="KW-1185">Reference proteome</keyword>